<comment type="similarity">
    <text evidence="4">Belongs to the fabD family.</text>
</comment>
<gene>
    <name evidence="6" type="primary">fabD_1</name>
    <name evidence="6" type="ORF">GCM10010405_07720</name>
</gene>
<dbReference type="EC" id="2.3.1.39" evidence="4"/>
<dbReference type="NCBIfam" id="TIGR00128">
    <property type="entry name" value="fabD"/>
    <property type="match status" value="1"/>
</dbReference>
<dbReference type="SMART" id="SM00827">
    <property type="entry name" value="PKS_AT"/>
    <property type="match status" value="1"/>
</dbReference>
<keyword evidence="1 4" id="KW-0808">Transferase</keyword>
<accession>A0ABN3JFZ8</accession>
<dbReference type="InterPro" id="IPR014043">
    <property type="entry name" value="Acyl_transferase_dom"/>
</dbReference>
<comment type="catalytic activity">
    <reaction evidence="3 4">
        <text>holo-[ACP] + malonyl-CoA = malonyl-[ACP] + CoA</text>
        <dbReference type="Rhea" id="RHEA:41792"/>
        <dbReference type="Rhea" id="RHEA-COMP:9623"/>
        <dbReference type="Rhea" id="RHEA-COMP:9685"/>
        <dbReference type="ChEBI" id="CHEBI:57287"/>
        <dbReference type="ChEBI" id="CHEBI:57384"/>
        <dbReference type="ChEBI" id="CHEBI:64479"/>
        <dbReference type="ChEBI" id="CHEBI:78449"/>
        <dbReference type="EC" id="2.3.1.39"/>
    </reaction>
</comment>
<dbReference type="InterPro" id="IPR016036">
    <property type="entry name" value="Malonyl_transacylase_ACP-bd"/>
</dbReference>
<reference evidence="6 7" key="1">
    <citation type="journal article" date="2019" name="Int. J. Syst. Evol. Microbiol.">
        <title>The Global Catalogue of Microorganisms (GCM) 10K type strain sequencing project: providing services to taxonomists for standard genome sequencing and annotation.</title>
        <authorList>
            <consortium name="The Broad Institute Genomics Platform"/>
            <consortium name="The Broad Institute Genome Sequencing Center for Infectious Disease"/>
            <person name="Wu L."/>
            <person name="Ma J."/>
        </authorList>
    </citation>
    <scope>NUCLEOTIDE SEQUENCE [LARGE SCALE GENOMIC DNA]</scope>
    <source>
        <strain evidence="6 7">JCM 6305</strain>
    </source>
</reference>
<evidence type="ECO:0000256" key="1">
    <source>
        <dbReference type="ARBA" id="ARBA00022679"/>
    </source>
</evidence>
<feature type="domain" description="Malonyl-CoA:ACP transacylase (MAT)" evidence="5">
    <location>
        <begin position="1"/>
        <end position="294"/>
    </location>
</feature>
<evidence type="ECO:0000313" key="7">
    <source>
        <dbReference type="Proteomes" id="UP001501638"/>
    </source>
</evidence>
<dbReference type="Pfam" id="PF00698">
    <property type="entry name" value="Acyl_transf_1"/>
    <property type="match status" value="1"/>
</dbReference>
<keyword evidence="7" id="KW-1185">Reference proteome</keyword>
<dbReference type="InterPro" id="IPR004410">
    <property type="entry name" value="Malonyl_CoA-ACP_transAc_FabD"/>
</dbReference>
<dbReference type="InterPro" id="IPR024925">
    <property type="entry name" value="Malonyl_CoA-ACP_transAc"/>
</dbReference>
<dbReference type="InterPro" id="IPR050858">
    <property type="entry name" value="Mal-CoA-ACP_Trans/PKS_FabD"/>
</dbReference>
<dbReference type="SUPFAM" id="SSF52151">
    <property type="entry name" value="FabD/lysophospholipase-like"/>
    <property type="match status" value="1"/>
</dbReference>
<proteinExistence type="inferred from homology"/>
<organism evidence="6 7">
    <name type="scientific">Streptomyces macrosporus</name>
    <dbReference type="NCBI Taxonomy" id="44032"/>
    <lineage>
        <taxon>Bacteria</taxon>
        <taxon>Bacillati</taxon>
        <taxon>Actinomycetota</taxon>
        <taxon>Actinomycetes</taxon>
        <taxon>Kitasatosporales</taxon>
        <taxon>Streptomycetaceae</taxon>
        <taxon>Streptomyces</taxon>
    </lineage>
</organism>
<name>A0ABN3JFZ8_9ACTN</name>
<protein>
    <recommendedName>
        <fullName evidence="4">Malonyl CoA-acyl carrier protein transacylase</fullName>
        <ecNumber evidence="4">2.3.1.39</ecNumber>
    </recommendedName>
</protein>
<dbReference type="SUPFAM" id="SSF55048">
    <property type="entry name" value="Probable ACP-binding domain of malonyl-CoA ACP transacylase"/>
    <property type="match status" value="1"/>
</dbReference>
<dbReference type="InterPro" id="IPR001227">
    <property type="entry name" value="Ac_transferase_dom_sf"/>
</dbReference>
<dbReference type="EMBL" id="BAAASZ010000006">
    <property type="protein sequence ID" value="GAA2427575.1"/>
    <property type="molecule type" value="Genomic_DNA"/>
</dbReference>
<dbReference type="PIRSF" id="PIRSF000446">
    <property type="entry name" value="Mct"/>
    <property type="match status" value="1"/>
</dbReference>
<dbReference type="PANTHER" id="PTHR42681:SF1">
    <property type="entry name" value="MALONYL-COA-ACYL CARRIER PROTEIN TRANSACYLASE, MITOCHONDRIAL"/>
    <property type="match status" value="1"/>
</dbReference>
<sequence length="315" mass="33334">MGMGADIAERWPDLVDAYYRPADEILGIPLTDLCRHGPQEALRETAVTQPAIFVTSMAALDVLRRRGVRPDVVAGHSLGEYAALTAAGVLEWTDALRLVRYRGELMAAVNERVPGAMLAVMGLDLAVVEELCARVAEETGQVVEVANDNEPAQAVVSGEAAAVARLGHAATEAGARKVVPLGVGAPFHCALMRSVEADFADALAAVDFRDPVVPVVSSVTGEPIRDARDAVGCLRRQLAGRVEWTGAVRRMVRDGVSRCVEVGPGKVLAGLCRRISPELEIHTTGDAVRLDRACEALTAPSEDGATAKRTEECAA</sequence>
<dbReference type="PANTHER" id="PTHR42681">
    <property type="entry name" value="MALONYL-COA-ACYL CARRIER PROTEIN TRANSACYLASE, MITOCHONDRIAL"/>
    <property type="match status" value="1"/>
</dbReference>
<dbReference type="Gene3D" id="3.40.366.10">
    <property type="entry name" value="Malonyl-Coenzyme A Acyl Carrier Protein, domain 2"/>
    <property type="match status" value="1"/>
</dbReference>
<comment type="caution">
    <text evidence="6">The sequence shown here is derived from an EMBL/GenBank/DDBJ whole genome shotgun (WGS) entry which is preliminary data.</text>
</comment>
<keyword evidence="2 4" id="KW-0012">Acyltransferase</keyword>
<evidence type="ECO:0000256" key="3">
    <source>
        <dbReference type="ARBA" id="ARBA00048462"/>
    </source>
</evidence>
<evidence type="ECO:0000256" key="2">
    <source>
        <dbReference type="ARBA" id="ARBA00023315"/>
    </source>
</evidence>
<dbReference type="Proteomes" id="UP001501638">
    <property type="component" value="Unassembled WGS sequence"/>
</dbReference>
<evidence type="ECO:0000256" key="4">
    <source>
        <dbReference type="PIRNR" id="PIRNR000446"/>
    </source>
</evidence>
<dbReference type="Gene3D" id="3.30.70.250">
    <property type="entry name" value="Malonyl-CoA ACP transacylase, ACP-binding"/>
    <property type="match status" value="1"/>
</dbReference>
<evidence type="ECO:0000313" key="6">
    <source>
        <dbReference type="EMBL" id="GAA2427575.1"/>
    </source>
</evidence>
<dbReference type="InterPro" id="IPR016035">
    <property type="entry name" value="Acyl_Trfase/lysoPLipase"/>
</dbReference>
<evidence type="ECO:0000259" key="5">
    <source>
        <dbReference type="SMART" id="SM00827"/>
    </source>
</evidence>